<comment type="caution">
    <text evidence="5">The sequence shown here is derived from an EMBL/GenBank/DDBJ whole genome shotgun (WGS) entry which is preliminary data.</text>
</comment>
<name>A0ABN9SWR5_9DINO</name>
<protein>
    <submittedName>
        <fullName evidence="5">Uncharacterized protein</fullName>
    </submittedName>
</protein>
<dbReference type="SUPFAM" id="SSF55307">
    <property type="entry name" value="Tubulin C-terminal domain-like"/>
    <property type="match status" value="1"/>
</dbReference>
<evidence type="ECO:0000256" key="4">
    <source>
        <dbReference type="ARBA" id="ARBA00023134"/>
    </source>
</evidence>
<keyword evidence="6" id="KW-1185">Reference proteome</keyword>
<dbReference type="EMBL" id="CAUYUJ010013891">
    <property type="protein sequence ID" value="CAK0836880.1"/>
    <property type="molecule type" value="Genomic_DNA"/>
</dbReference>
<proteinExistence type="inferred from homology"/>
<gene>
    <name evidence="5" type="ORF">PCOR1329_LOCUS33240</name>
</gene>
<evidence type="ECO:0000256" key="3">
    <source>
        <dbReference type="ARBA" id="ARBA00022741"/>
    </source>
</evidence>
<dbReference type="Proteomes" id="UP001189429">
    <property type="component" value="Unassembled WGS sequence"/>
</dbReference>
<keyword evidence="3" id="KW-0547">Nucleotide-binding</keyword>
<sequence length="127" mass="14219">MYSKRAFVHRCLREGGEEGEFAEAYFNVANFFSKACLRFRGPHQDSLQAIQTLRHTVLEDLERVIQNSTAITTVVGLFLNVERLEVGGQQEVAHNMVTRASPITAELVQCTLGSPRHPVTIFLTTVT</sequence>
<dbReference type="InterPro" id="IPR008280">
    <property type="entry name" value="Tub_FtsZ_C"/>
</dbReference>
<evidence type="ECO:0000313" key="5">
    <source>
        <dbReference type="EMBL" id="CAK0836880.1"/>
    </source>
</evidence>
<dbReference type="InterPro" id="IPR023123">
    <property type="entry name" value="Tubulin_C"/>
</dbReference>
<reference evidence="5" key="1">
    <citation type="submission" date="2023-10" db="EMBL/GenBank/DDBJ databases">
        <authorList>
            <person name="Chen Y."/>
            <person name="Shah S."/>
            <person name="Dougan E. K."/>
            <person name="Thang M."/>
            <person name="Chan C."/>
        </authorList>
    </citation>
    <scope>NUCLEOTIDE SEQUENCE [LARGE SCALE GENOMIC DNA]</scope>
</reference>
<organism evidence="5 6">
    <name type="scientific">Prorocentrum cordatum</name>
    <dbReference type="NCBI Taxonomy" id="2364126"/>
    <lineage>
        <taxon>Eukaryota</taxon>
        <taxon>Sar</taxon>
        <taxon>Alveolata</taxon>
        <taxon>Dinophyceae</taxon>
        <taxon>Prorocentrales</taxon>
        <taxon>Prorocentraceae</taxon>
        <taxon>Prorocentrum</taxon>
    </lineage>
</organism>
<evidence type="ECO:0000256" key="2">
    <source>
        <dbReference type="ARBA" id="ARBA00022701"/>
    </source>
</evidence>
<evidence type="ECO:0000313" key="6">
    <source>
        <dbReference type="Proteomes" id="UP001189429"/>
    </source>
</evidence>
<comment type="similarity">
    <text evidence="1">Belongs to the tubulin family.</text>
</comment>
<keyword evidence="2" id="KW-0493">Microtubule</keyword>
<dbReference type="Gene3D" id="1.10.287.600">
    <property type="entry name" value="Helix hairpin bin"/>
    <property type="match status" value="1"/>
</dbReference>
<accession>A0ABN9SWR5</accession>
<keyword evidence="4" id="KW-0342">GTP-binding</keyword>
<evidence type="ECO:0000256" key="1">
    <source>
        <dbReference type="ARBA" id="ARBA00009636"/>
    </source>
</evidence>